<dbReference type="InterPro" id="IPR050744">
    <property type="entry name" value="AI-2_Isomerase_LsrG"/>
</dbReference>
<reference evidence="2 3" key="1">
    <citation type="submission" date="2013-08" db="EMBL/GenBank/DDBJ databases">
        <authorList>
            <person name="Weinstock G."/>
            <person name="Sodergren E."/>
            <person name="Wylie T."/>
            <person name="Fulton L."/>
            <person name="Fulton R."/>
            <person name="Fronick C."/>
            <person name="O'Laughlin M."/>
            <person name="Godfrey J."/>
            <person name="Miner T."/>
            <person name="Herter B."/>
            <person name="Appelbaum E."/>
            <person name="Cordes M."/>
            <person name="Lek S."/>
            <person name="Wollam A."/>
            <person name="Pepin K.H."/>
            <person name="Palsikar V.B."/>
            <person name="Mitreva M."/>
            <person name="Wilson R.K."/>
        </authorList>
    </citation>
    <scope>NUCLEOTIDE SEQUENCE [LARGE SCALE GENOMIC DNA]</scope>
    <source>
        <strain evidence="2 3">F0184</strain>
    </source>
</reference>
<gene>
    <name evidence="2" type="ORF">HMPREF0742_01189</name>
</gene>
<dbReference type="InterPro" id="IPR011008">
    <property type="entry name" value="Dimeric_a/b-barrel"/>
</dbReference>
<feature type="domain" description="ABM" evidence="1">
    <location>
        <begin position="7"/>
        <end position="101"/>
    </location>
</feature>
<dbReference type="PANTHER" id="PTHR33336">
    <property type="entry name" value="QUINOL MONOOXYGENASE YGIN-RELATED"/>
    <property type="match status" value="1"/>
</dbReference>
<dbReference type="PANTHER" id="PTHR33336:SF15">
    <property type="entry name" value="ABM DOMAIN-CONTAINING PROTEIN"/>
    <property type="match status" value="1"/>
</dbReference>
<dbReference type="AlphaFoldDB" id="U7V5Z6"/>
<evidence type="ECO:0000259" key="1">
    <source>
        <dbReference type="PROSITE" id="PS51725"/>
    </source>
</evidence>
<dbReference type="InterPro" id="IPR007138">
    <property type="entry name" value="ABM_dom"/>
</dbReference>
<dbReference type="GO" id="GO:0004497">
    <property type="term" value="F:monooxygenase activity"/>
    <property type="evidence" value="ECO:0007669"/>
    <property type="project" value="UniProtKB-KW"/>
</dbReference>
<sequence>MKENPMIGVYAGVSVKPEHVEEFLASTPALVEASRKDAGNISYDFGPAAGETPAGEPRVFAFIERWESQQALEAHMATEHFGTAVKTWEPLLAAELDVRIFEM</sequence>
<keyword evidence="2" id="KW-0560">Oxidoreductase</keyword>
<accession>U7V5Z6</accession>
<dbReference type="Proteomes" id="UP000017174">
    <property type="component" value="Unassembled WGS sequence"/>
</dbReference>
<evidence type="ECO:0000313" key="2">
    <source>
        <dbReference type="EMBL" id="ERT66148.1"/>
    </source>
</evidence>
<dbReference type="PROSITE" id="PS51725">
    <property type="entry name" value="ABM"/>
    <property type="match status" value="1"/>
</dbReference>
<dbReference type="Pfam" id="PF03992">
    <property type="entry name" value="ABM"/>
    <property type="match status" value="1"/>
</dbReference>
<evidence type="ECO:0000313" key="3">
    <source>
        <dbReference type="Proteomes" id="UP000017174"/>
    </source>
</evidence>
<dbReference type="PATRIC" id="fig|888019.4.peg.1012"/>
<protein>
    <submittedName>
        <fullName evidence="2">Antibiotic biosynthesis monooxygenase</fullName>
    </submittedName>
</protein>
<dbReference type="HOGENOM" id="CLU_131496_11_0_11"/>
<keyword evidence="2" id="KW-0503">Monooxygenase</keyword>
<dbReference type="SUPFAM" id="SSF54909">
    <property type="entry name" value="Dimeric alpha+beta barrel"/>
    <property type="match status" value="1"/>
</dbReference>
<name>U7V5Z6_9MICC</name>
<dbReference type="EMBL" id="AXZG01000037">
    <property type="protein sequence ID" value="ERT66148.1"/>
    <property type="molecule type" value="Genomic_DNA"/>
</dbReference>
<proteinExistence type="predicted"/>
<organism evidence="2 3">
    <name type="scientific">Rothia aeria F0184</name>
    <dbReference type="NCBI Taxonomy" id="888019"/>
    <lineage>
        <taxon>Bacteria</taxon>
        <taxon>Bacillati</taxon>
        <taxon>Actinomycetota</taxon>
        <taxon>Actinomycetes</taxon>
        <taxon>Micrococcales</taxon>
        <taxon>Micrococcaceae</taxon>
        <taxon>Rothia</taxon>
    </lineage>
</organism>
<comment type="caution">
    <text evidence="2">The sequence shown here is derived from an EMBL/GenBank/DDBJ whole genome shotgun (WGS) entry which is preliminary data.</text>
</comment>
<dbReference type="Gene3D" id="3.30.70.100">
    <property type="match status" value="1"/>
</dbReference>